<evidence type="ECO:0000313" key="11">
    <source>
        <dbReference type="EMBL" id="ABU57939.1"/>
    </source>
</evidence>
<dbReference type="GO" id="GO:0008270">
    <property type="term" value="F:zinc ion binding"/>
    <property type="evidence" value="ECO:0007669"/>
    <property type="project" value="UniProtKB-UniRule"/>
</dbReference>
<name>A7NKB9_ROSCS</name>
<comment type="function">
    <text evidence="1 9">Catalyzes the reversible cyclization of carbamoyl aspartate to dihydroorotate.</text>
</comment>
<comment type="subunit">
    <text evidence="9">Homodimer.</text>
</comment>
<gene>
    <name evidence="9" type="primary">pyrC</name>
    <name evidence="11" type="ordered locus">Rcas_1848</name>
</gene>
<feature type="binding site" evidence="9">
    <location>
        <position position="33"/>
    </location>
    <ligand>
        <name>Zn(2+)</name>
        <dbReference type="ChEBI" id="CHEBI:29105"/>
        <label>1</label>
    </ligand>
</feature>
<feature type="binding site" evidence="9">
    <location>
        <position position="184"/>
    </location>
    <ligand>
        <name>Zn(2+)</name>
        <dbReference type="ChEBI" id="CHEBI:29105"/>
        <label>2</label>
    </ligand>
</feature>
<dbReference type="AlphaFoldDB" id="A7NKB9"/>
<keyword evidence="8 9" id="KW-0665">Pyrimidine biosynthesis</keyword>
<feature type="binding site" evidence="9">
    <location>
        <begin position="33"/>
        <end position="35"/>
    </location>
    <ligand>
        <name>substrate</name>
    </ligand>
</feature>
<feature type="binding site" evidence="9">
    <location>
        <position position="150"/>
    </location>
    <ligand>
        <name>substrate</name>
    </ligand>
</feature>
<dbReference type="EMBL" id="CP000804">
    <property type="protein sequence ID" value="ABU57939.1"/>
    <property type="molecule type" value="Genomic_DNA"/>
</dbReference>
<comment type="pathway">
    <text evidence="2 9">Pyrimidine metabolism; UMP biosynthesis via de novo pathway; (S)-dihydroorotate from bicarbonate: step 3/3.</text>
</comment>
<dbReference type="eggNOG" id="COG0418">
    <property type="taxonomic scope" value="Bacteria"/>
</dbReference>
<dbReference type="UniPathway" id="UPA00070">
    <property type="reaction ID" value="UER00117"/>
</dbReference>
<evidence type="ECO:0000313" key="12">
    <source>
        <dbReference type="Proteomes" id="UP000000263"/>
    </source>
</evidence>
<dbReference type="STRING" id="383372.Rcas_1848"/>
<protein>
    <recommendedName>
        <fullName evidence="4 9">Dihydroorotase</fullName>
        <shortName evidence="9">DHOase</shortName>
        <ecNumber evidence="4 9">3.5.2.3</ecNumber>
    </recommendedName>
</protein>
<feature type="binding site" evidence="9">
    <location>
        <position position="272"/>
    </location>
    <ligand>
        <name>substrate</name>
    </ligand>
</feature>
<dbReference type="InterPro" id="IPR004721">
    <property type="entry name" value="DHOdimr"/>
</dbReference>
<comment type="catalytic activity">
    <reaction evidence="9">
        <text>(S)-dihydroorotate + H2O = N-carbamoyl-L-aspartate + H(+)</text>
        <dbReference type="Rhea" id="RHEA:24296"/>
        <dbReference type="ChEBI" id="CHEBI:15377"/>
        <dbReference type="ChEBI" id="CHEBI:15378"/>
        <dbReference type="ChEBI" id="CHEBI:30864"/>
        <dbReference type="ChEBI" id="CHEBI:32814"/>
        <dbReference type="EC" id="3.5.2.3"/>
    </reaction>
</comment>
<dbReference type="HAMAP" id="MF_00219">
    <property type="entry name" value="PyrC_classII"/>
    <property type="match status" value="1"/>
</dbReference>
<dbReference type="SUPFAM" id="SSF51556">
    <property type="entry name" value="Metallo-dependent hydrolases"/>
    <property type="match status" value="1"/>
</dbReference>
<evidence type="ECO:0000256" key="5">
    <source>
        <dbReference type="ARBA" id="ARBA00022723"/>
    </source>
</evidence>
<feature type="binding site" description="via carbamate group" evidence="9">
    <location>
        <position position="113"/>
    </location>
    <ligand>
        <name>Zn(2+)</name>
        <dbReference type="ChEBI" id="CHEBI:29105"/>
        <label>2</label>
    </ligand>
</feature>
<evidence type="ECO:0000256" key="2">
    <source>
        <dbReference type="ARBA" id="ARBA00004880"/>
    </source>
</evidence>
<dbReference type="Gene3D" id="3.20.20.140">
    <property type="entry name" value="Metal-dependent hydrolases"/>
    <property type="match status" value="1"/>
</dbReference>
<dbReference type="PIRSF" id="PIRSF001237">
    <property type="entry name" value="DHOdimr"/>
    <property type="match status" value="1"/>
</dbReference>
<evidence type="ECO:0000256" key="8">
    <source>
        <dbReference type="ARBA" id="ARBA00022975"/>
    </source>
</evidence>
<feature type="binding site" evidence="9">
    <location>
        <position position="260"/>
    </location>
    <ligand>
        <name>substrate</name>
    </ligand>
</feature>
<evidence type="ECO:0000256" key="4">
    <source>
        <dbReference type="ARBA" id="ARBA00012860"/>
    </source>
</evidence>
<organism evidence="11 12">
    <name type="scientific">Roseiflexus castenholzii (strain DSM 13941 / HLO8)</name>
    <dbReference type="NCBI Taxonomy" id="383372"/>
    <lineage>
        <taxon>Bacteria</taxon>
        <taxon>Bacillati</taxon>
        <taxon>Chloroflexota</taxon>
        <taxon>Chloroflexia</taxon>
        <taxon>Chloroflexales</taxon>
        <taxon>Roseiflexineae</taxon>
        <taxon>Roseiflexaceae</taxon>
        <taxon>Roseiflexus</taxon>
    </lineage>
</organism>
<keyword evidence="7 9" id="KW-0862">Zinc</keyword>
<evidence type="ECO:0000256" key="9">
    <source>
        <dbReference type="HAMAP-Rule" id="MF_00219"/>
    </source>
</evidence>
<evidence type="ECO:0000256" key="6">
    <source>
        <dbReference type="ARBA" id="ARBA00022801"/>
    </source>
</evidence>
<dbReference type="GO" id="GO:0006207">
    <property type="term" value="P:'de novo' pyrimidine nucleobase biosynthetic process"/>
    <property type="evidence" value="ECO:0007669"/>
    <property type="project" value="TreeGrafter"/>
</dbReference>
<dbReference type="PROSITE" id="PS00482">
    <property type="entry name" value="DIHYDROOROTASE_1"/>
    <property type="match status" value="1"/>
</dbReference>
<dbReference type="InterPro" id="IPR002195">
    <property type="entry name" value="Dihydroorotase_CS"/>
</dbReference>
<dbReference type="Proteomes" id="UP000000263">
    <property type="component" value="Chromosome"/>
</dbReference>
<feature type="binding site" evidence="9">
    <location>
        <position position="150"/>
    </location>
    <ligand>
        <name>Zn(2+)</name>
        <dbReference type="ChEBI" id="CHEBI:29105"/>
        <label>2</label>
    </ligand>
</feature>
<dbReference type="PANTHER" id="PTHR43137:SF1">
    <property type="entry name" value="DIHYDROOROTASE"/>
    <property type="match status" value="1"/>
</dbReference>
<dbReference type="GO" id="GO:0005829">
    <property type="term" value="C:cytosol"/>
    <property type="evidence" value="ECO:0007669"/>
    <property type="project" value="TreeGrafter"/>
</dbReference>
<dbReference type="PANTHER" id="PTHR43137">
    <property type="entry name" value="DIHYDROOROTASE"/>
    <property type="match status" value="1"/>
</dbReference>
<feature type="binding site" evidence="9">
    <location>
        <position position="59"/>
    </location>
    <ligand>
        <name>substrate</name>
    </ligand>
</feature>
<evidence type="ECO:0000259" key="10">
    <source>
        <dbReference type="Pfam" id="PF04909"/>
    </source>
</evidence>
<feature type="active site" evidence="9">
    <location>
        <position position="256"/>
    </location>
</feature>
<evidence type="ECO:0000256" key="3">
    <source>
        <dbReference type="ARBA" id="ARBA00005631"/>
    </source>
</evidence>
<keyword evidence="12" id="KW-1185">Reference proteome</keyword>
<feature type="binding site" evidence="9">
    <location>
        <position position="256"/>
    </location>
    <ligand>
        <name>Zn(2+)</name>
        <dbReference type="ChEBI" id="CHEBI:29105"/>
        <label>1</label>
    </ligand>
</feature>
<feature type="binding site" evidence="9">
    <location>
        <position position="31"/>
    </location>
    <ligand>
        <name>Zn(2+)</name>
        <dbReference type="ChEBI" id="CHEBI:29105"/>
        <label>1</label>
    </ligand>
</feature>
<dbReference type="HOGENOM" id="CLU_041558_0_0_0"/>
<keyword evidence="6 9" id="KW-0378">Hydrolase</keyword>
<dbReference type="NCBIfam" id="TIGR00856">
    <property type="entry name" value="pyrC_dimer"/>
    <property type="match status" value="1"/>
</dbReference>
<dbReference type="PROSITE" id="PS00483">
    <property type="entry name" value="DIHYDROOROTASE_2"/>
    <property type="match status" value="1"/>
</dbReference>
<evidence type="ECO:0000256" key="7">
    <source>
        <dbReference type="ARBA" id="ARBA00022833"/>
    </source>
</evidence>
<reference evidence="11 12" key="1">
    <citation type="submission" date="2007-08" db="EMBL/GenBank/DDBJ databases">
        <title>Complete sequence of Roseiflexus castenholzii DSM 13941.</title>
        <authorList>
            <consortium name="US DOE Joint Genome Institute"/>
            <person name="Copeland A."/>
            <person name="Lucas S."/>
            <person name="Lapidus A."/>
            <person name="Barry K."/>
            <person name="Glavina del Rio T."/>
            <person name="Dalin E."/>
            <person name="Tice H."/>
            <person name="Pitluck S."/>
            <person name="Thompson L.S."/>
            <person name="Brettin T."/>
            <person name="Bruce D."/>
            <person name="Detter J.C."/>
            <person name="Han C."/>
            <person name="Tapia R."/>
            <person name="Schmutz J."/>
            <person name="Larimer F."/>
            <person name="Land M."/>
            <person name="Hauser L."/>
            <person name="Kyrpides N."/>
            <person name="Mikhailova N."/>
            <person name="Bryant D.A."/>
            <person name="Hanada S."/>
            <person name="Tsukatani Y."/>
            <person name="Richardson P."/>
        </authorList>
    </citation>
    <scope>NUCLEOTIDE SEQUENCE [LARGE SCALE GENOMIC DNA]</scope>
    <source>
        <strain evidence="12">DSM 13941 / HLO8</strain>
    </source>
</reference>
<dbReference type="KEGG" id="rca:Rcas_1848"/>
<feature type="binding site" description="via carbamate group" evidence="9">
    <location>
        <position position="113"/>
    </location>
    <ligand>
        <name>Zn(2+)</name>
        <dbReference type="ChEBI" id="CHEBI:29105"/>
        <label>1</label>
    </ligand>
</feature>
<proteinExistence type="inferred from homology"/>
<dbReference type="InterPro" id="IPR032466">
    <property type="entry name" value="Metal_Hydrolase"/>
</dbReference>
<feature type="modified residue" description="N6-carboxylysine" evidence="9">
    <location>
        <position position="113"/>
    </location>
</feature>
<comment type="similarity">
    <text evidence="3 9">Belongs to the metallo-dependent hydrolases superfamily. DHOase family. Class II DHOase subfamily.</text>
</comment>
<keyword evidence="5 9" id="KW-0479">Metal-binding</keyword>
<sequence length="367" mass="40462">MPRLGWQGEVRRPSLEGGTMIYTLISPLDMHIHFREGAMLRAVAPLSARDFAGGVIMPNLVPPVDNLDRLVRYRAEIDTAIGGMGFTPYMTLFFRAYSEAELRAARPHIIGVKLYPAGVTTNSEAGVQSIRDAEPTLALMEDLGIPLLVHGETGGFVLDREREFLPIYAHLARRFPRLTIVMEHITTREAVALLDDSPNLYATITLHHLQITLDDVAGGLLQPHLFCKPIAKRPEDRAALLQAALTPHPKVMFGSDSAPHPVHAKEAAACAAGVFSAPVALPLLAEIFAQHDALDRLQTFVSDNAQRIYGVTPPFKRVVLRRESWCVPQRYGEVTPYYAGRTIEWRVVRDSGEQGQEGARADANAPN</sequence>
<dbReference type="InterPro" id="IPR006680">
    <property type="entry name" value="Amidohydro-rel"/>
</dbReference>
<comment type="cofactor">
    <cofactor evidence="9">
        <name>Zn(2+)</name>
        <dbReference type="ChEBI" id="CHEBI:29105"/>
    </cofactor>
    <text evidence="9">Binds 2 Zn(2+) ions per subunit.</text>
</comment>
<dbReference type="Pfam" id="PF04909">
    <property type="entry name" value="Amidohydro_2"/>
    <property type="match status" value="1"/>
</dbReference>
<feature type="domain" description="Amidohydrolase-related" evidence="10">
    <location>
        <begin position="91"/>
        <end position="310"/>
    </location>
</feature>
<accession>A7NKB9</accession>
<dbReference type="CDD" id="cd01294">
    <property type="entry name" value="DHOase"/>
    <property type="match status" value="1"/>
</dbReference>
<dbReference type="GO" id="GO:0004151">
    <property type="term" value="F:dihydroorotase activity"/>
    <property type="evidence" value="ECO:0007669"/>
    <property type="project" value="UniProtKB-UniRule"/>
</dbReference>
<evidence type="ECO:0000256" key="1">
    <source>
        <dbReference type="ARBA" id="ARBA00002368"/>
    </source>
</evidence>
<dbReference type="GO" id="GO:0044205">
    <property type="term" value="P:'de novo' UMP biosynthetic process"/>
    <property type="evidence" value="ECO:0007669"/>
    <property type="project" value="UniProtKB-UniRule"/>
</dbReference>
<dbReference type="EC" id="3.5.2.3" evidence="4 9"/>
<comment type="caution">
    <text evidence="9">Lacks conserved residue(s) required for the propagation of feature annotation.</text>
</comment>